<dbReference type="Pfam" id="PF00462">
    <property type="entry name" value="Glutaredoxin"/>
    <property type="match status" value="1"/>
</dbReference>
<dbReference type="PANTHER" id="PTHR45694">
    <property type="entry name" value="GLUTAREDOXIN 2"/>
    <property type="match status" value="1"/>
</dbReference>
<reference evidence="2" key="1">
    <citation type="submission" date="2021-01" db="EMBL/GenBank/DDBJ databases">
        <authorList>
            <person name="Corre E."/>
            <person name="Pelletier E."/>
            <person name="Niang G."/>
            <person name="Scheremetjew M."/>
            <person name="Finn R."/>
            <person name="Kale V."/>
            <person name="Holt S."/>
            <person name="Cochrane G."/>
            <person name="Meng A."/>
            <person name="Brown T."/>
            <person name="Cohen L."/>
        </authorList>
    </citation>
    <scope>NUCLEOTIDE SEQUENCE</scope>
    <source>
        <strain evidence="2">GSBS06</strain>
    </source>
</reference>
<dbReference type="GO" id="GO:0034599">
    <property type="term" value="P:cellular response to oxidative stress"/>
    <property type="evidence" value="ECO:0007669"/>
    <property type="project" value="TreeGrafter"/>
</dbReference>
<dbReference type="GO" id="GO:0015038">
    <property type="term" value="F:glutathione disulfide oxidoreductase activity"/>
    <property type="evidence" value="ECO:0007669"/>
    <property type="project" value="TreeGrafter"/>
</dbReference>
<dbReference type="PROSITE" id="PS51354">
    <property type="entry name" value="GLUTAREDOXIN_2"/>
    <property type="match status" value="1"/>
</dbReference>
<evidence type="ECO:0000259" key="1">
    <source>
        <dbReference type="Pfam" id="PF00462"/>
    </source>
</evidence>
<dbReference type="InterPro" id="IPR036249">
    <property type="entry name" value="Thioredoxin-like_sf"/>
</dbReference>
<dbReference type="InterPro" id="IPR002109">
    <property type="entry name" value="Glutaredoxin"/>
</dbReference>
<name>A0A7S3LQV8_9STRA</name>
<organism evidence="2">
    <name type="scientific">Aplanochytrium stocchinoi</name>
    <dbReference type="NCBI Taxonomy" id="215587"/>
    <lineage>
        <taxon>Eukaryota</taxon>
        <taxon>Sar</taxon>
        <taxon>Stramenopiles</taxon>
        <taxon>Bigyra</taxon>
        <taxon>Labyrinthulomycetes</taxon>
        <taxon>Thraustochytrida</taxon>
        <taxon>Thraustochytriidae</taxon>
        <taxon>Aplanochytrium</taxon>
    </lineage>
</organism>
<gene>
    <name evidence="2" type="ORF">ASTO00021_LOCUS5399</name>
</gene>
<dbReference type="AlphaFoldDB" id="A0A7S3LQV8"/>
<dbReference type="EMBL" id="HBIN01007365">
    <property type="protein sequence ID" value="CAE0435114.1"/>
    <property type="molecule type" value="Transcribed_RNA"/>
</dbReference>
<dbReference type="GO" id="GO:0005737">
    <property type="term" value="C:cytoplasm"/>
    <property type="evidence" value="ECO:0007669"/>
    <property type="project" value="TreeGrafter"/>
</dbReference>
<evidence type="ECO:0000313" key="2">
    <source>
        <dbReference type="EMBL" id="CAE0435114.1"/>
    </source>
</evidence>
<accession>A0A7S3LQV8</accession>
<sequence length="223" mass="24431">MEMSRNLARFEGILTGTSGGGTVSAALELAQTAPPGTNVLAILADTAERYLSTPLFDRIEADMTSEEIAISASTPDTPPPPIDLPAVSEDALAFVQNQNSKNKVLVWSLEYCEFCWTIFRLFDAAGVPYRAINVDSFEYAKDNMGNKYRSALQSITDCNTFPQCFIDGAFFGGAADAVMKWKSGELQEILIAAGINDEKFDCLEVDPFEFLPKWMSANPLRSK</sequence>
<dbReference type="SUPFAM" id="SSF53686">
    <property type="entry name" value="Tryptophan synthase beta subunit-like PLP-dependent enzymes"/>
    <property type="match status" value="1"/>
</dbReference>
<protein>
    <recommendedName>
        <fullName evidence="1">Glutaredoxin domain-containing protein</fullName>
    </recommendedName>
</protein>
<proteinExistence type="predicted"/>
<dbReference type="PANTHER" id="PTHR45694:SF18">
    <property type="entry name" value="GLUTAREDOXIN-1-RELATED"/>
    <property type="match status" value="1"/>
</dbReference>
<feature type="domain" description="Glutaredoxin" evidence="1">
    <location>
        <begin position="104"/>
        <end position="170"/>
    </location>
</feature>
<dbReference type="SUPFAM" id="SSF52833">
    <property type="entry name" value="Thioredoxin-like"/>
    <property type="match status" value="1"/>
</dbReference>
<dbReference type="Gene3D" id="3.40.50.1100">
    <property type="match status" value="1"/>
</dbReference>
<dbReference type="Gene3D" id="3.40.30.10">
    <property type="entry name" value="Glutaredoxin"/>
    <property type="match status" value="1"/>
</dbReference>
<dbReference type="InterPro" id="IPR036052">
    <property type="entry name" value="TrpB-like_PALP_sf"/>
</dbReference>